<dbReference type="OrthoDB" id="1925325at2759"/>
<accession>A0A067EKC0</accession>
<dbReference type="Proteomes" id="UP000027120">
    <property type="component" value="Unassembled WGS sequence"/>
</dbReference>
<name>A0A067EKC0_CITSI</name>
<dbReference type="EMBL" id="KK784982">
    <property type="protein sequence ID" value="KDO55614.1"/>
    <property type="molecule type" value="Genomic_DNA"/>
</dbReference>
<evidence type="ECO:0000256" key="1">
    <source>
        <dbReference type="SAM" id="MobiDB-lite"/>
    </source>
</evidence>
<dbReference type="InterPro" id="IPR038947">
    <property type="entry name" value="At3g27210-like"/>
</dbReference>
<dbReference type="PANTHER" id="PTHR34280:SF2">
    <property type="entry name" value="OS01G0920100 PROTEIN"/>
    <property type="match status" value="1"/>
</dbReference>
<gene>
    <name evidence="2" type="ORF">CISIN_1g026777mg</name>
</gene>
<evidence type="ECO:0000313" key="3">
    <source>
        <dbReference type="Proteomes" id="UP000027120"/>
    </source>
</evidence>
<dbReference type="PANTHER" id="PTHR34280">
    <property type="entry name" value="OS01G0920100 PROTEIN"/>
    <property type="match status" value="1"/>
</dbReference>
<protein>
    <submittedName>
        <fullName evidence="2">Uncharacterized protein</fullName>
    </submittedName>
</protein>
<reference evidence="2 3" key="1">
    <citation type="submission" date="2014-04" db="EMBL/GenBank/DDBJ databases">
        <authorList>
            <consortium name="International Citrus Genome Consortium"/>
            <person name="Gmitter F."/>
            <person name="Chen C."/>
            <person name="Farmerie W."/>
            <person name="Harkins T."/>
            <person name="Desany B."/>
            <person name="Mohiuddin M."/>
            <person name="Kodira C."/>
            <person name="Borodovsky M."/>
            <person name="Lomsadze A."/>
            <person name="Burns P."/>
            <person name="Jenkins J."/>
            <person name="Prochnik S."/>
            <person name="Shu S."/>
            <person name="Chapman J."/>
            <person name="Pitluck S."/>
            <person name="Schmutz J."/>
            <person name="Rokhsar D."/>
        </authorList>
    </citation>
    <scope>NUCLEOTIDE SEQUENCE</scope>
</reference>
<dbReference type="KEGG" id="cit:102625689"/>
<proteinExistence type="predicted"/>
<dbReference type="STRING" id="2711.A0A067EKC0"/>
<feature type="compositionally biased region" description="Polar residues" evidence="1">
    <location>
        <begin position="100"/>
        <end position="118"/>
    </location>
</feature>
<sequence>MGSCVSSAHKRTADSAAAMKMDLSSPFGSNSEKLAIPPSPVKQAATVNAFRGLGSKEETFFDSQPWLDSDCEDDFYSVNGDFTPSRGNTPVHHNFAGAPQVNSTSLPDKTPGSISEPSPTGKKPKLAELFRQISKEGSEDQHVDEQNTQGSQNMANGKTEIRTTILDVLPSANGTPYVSGVNSVCSSERTPNGDSMMEDKPMRSAQCCLPSFVSCRNSTDRKKKMSPAIAVNG</sequence>
<keyword evidence="3" id="KW-1185">Reference proteome</keyword>
<dbReference type="eggNOG" id="ENOG502RYYI">
    <property type="taxonomic scope" value="Eukaryota"/>
</dbReference>
<organism evidence="2 3">
    <name type="scientific">Citrus sinensis</name>
    <name type="common">Sweet orange</name>
    <name type="synonym">Citrus aurantium var. sinensis</name>
    <dbReference type="NCBI Taxonomy" id="2711"/>
    <lineage>
        <taxon>Eukaryota</taxon>
        <taxon>Viridiplantae</taxon>
        <taxon>Streptophyta</taxon>
        <taxon>Embryophyta</taxon>
        <taxon>Tracheophyta</taxon>
        <taxon>Spermatophyta</taxon>
        <taxon>Magnoliopsida</taxon>
        <taxon>eudicotyledons</taxon>
        <taxon>Gunneridae</taxon>
        <taxon>Pentapetalae</taxon>
        <taxon>rosids</taxon>
        <taxon>malvids</taxon>
        <taxon>Sapindales</taxon>
        <taxon>Rutaceae</taxon>
        <taxon>Aurantioideae</taxon>
        <taxon>Citrus</taxon>
    </lineage>
</organism>
<feature type="region of interest" description="Disordered" evidence="1">
    <location>
        <begin position="87"/>
        <end position="124"/>
    </location>
</feature>
<evidence type="ECO:0000313" key="2">
    <source>
        <dbReference type="EMBL" id="KDO55614.1"/>
    </source>
</evidence>
<dbReference type="PaxDb" id="2711-XP_006470035.1"/>
<dbReference type="AlphaFoldDB" id="A0A067EKC0"/>